<evidence type="ECO:0000313" key="4">
    <source>
        <dbReference type="Proteomes" id="UP000226192"/>
    </source>
</evidence>
<keyword evidence="4" id="KW-1185">Reference proteome</keyword>
<feature type="region of interest" description="Disordered" evidence="1">
    <location>
        <begin position="129"/>
        <end position="158"/>
    </location>
</feature>
<dbReference type="Pfam" id="PF24054">
    <property type="entry name" value="DUF7357"/>
    <property type="match status" value="1"/>
</dbReference>
<proteinExistence type="predicted"/>
<dbReference type="AlphaFoldDB" id="A0A2C5YDL3"/>
<evidence type="ECO:0000256" key="1">
    <source>
        <dbReference type="SAM" id="MobiDB-lite"/>
    </source>
</evidence>
<accession>A0A2C5YDL3</accession>
<feature type="domain" description="DUF7357" evidence="2">
    <location>
        <begin position="6"/>
        <end position="141"/>
    </location>
</feature>
<feature type="compositionally biased region" description="Basic and acidic residues" evidence="1">
    <location>
        <begin position="257"/>
        <end position="268"/>
    </location>
</feature>
<feature type="compositionally biased region" description="Basic residues" evidence="1">
    <location>
        <begin position="353"/>
        <end position="366"/>
    </location>
</feature>
<gene>
    <name evidence="3" type="ORF">CDD81_2005</name>
</gene>
<feature type="region of interest" description="Disordered" evidence="1">
    <location>
        <begin position="173"/>
        <end position="288"/>
    </location>
</feature>
<name>A0A2C5YDL3_9HYPO</name>
<feature type="compositionally biased region" description="Polar residues" evidence="1">
    <location>
        <begin position="188"/>
        <end position="197"/>
    </location>
</feature>
<feature type="compositionally biased region" description="Basic and acidic residues" evidence="1">
    <location>
        <begin position="397"/>
        <end position="409"/>
    </location>
</feature>
<sequence length="688" mass="77498">MPPNNLRLRLTVERHGVPDVKLAWSCNQSPDLTISKFLEQVNKAVPLESGEWGLEDYVVELVNNDGSTGYECLHYQQTRDILKDEDQLLIRCLMGDELRRRRLNGRHQISTDGRHLVDGVVFGRPWLRSPRGRPAIELPPRKRPRIMEPDPDIDQDVDLYGDEEDQVRGYIQTPESAEDQEDSEDASYQASENSSDTFTDRMEEDAMAQTQRATGEKASEVDNHETESCTSSSSIGNEEDEGNTSSSSSDEDSEDSQIERQSERHDDSTTSLADSDSSTSCSESVSEYDSHVAEKGKKYCAADDASFGVVDNENFNDKLHGCSDKVKTINSRPLSSISQLNEPPHTPVPPGKGSKKTWKRNQRRRTCKEALKRKEMEQLAAHKERLMELVEKSPPAKPEKPSVEGEKDAYVSNGTRQESATEPAPSYDIFRPPPLKETEQDLPSNHWSSKLDYYAVECQVENVVLSQPPFPFNQRWSCQQSNGKKRSRGNQWPNRQHWANADHDDDNSANADDLNRERSCEMSFYSGDPDLADETTNCEGGAELKKPRLNKAKAVDKESCQNDLPPVPANLLSLPVLEPQTGLEGKVLTWQQLELSKRTQWQPQYVQQTGVVLAGSDGQSLMIRLAMRDRQDATRQYDPNTGEPIYDMFEIPYDADGNDEDTSGGDDGEIRLSWEQMVEPRIVPLDAN</sequence>
<dbReference type="InterPro" id="IPR055781">
    <property type="entry name" value="DUF7357"/>
</dbReference>
<dbReference type="EMBL" id="NJET01000016">
    <property type="protein sequence ID" value="PHH65570.1"/>
    <property type="molecule type" value="Genomic_DNA"/>
</dbReference>
<feature type="region of interest" description="Disordered" evidence="1">
    <location>
        <begin position="386"/>
        <end position="443"/>
    </location>
</feature>
<evidence type="ECO:0000313" key="3">
    <source>
        <dbReference type="EMBL" id="PHH65570.1"/>
    </source>
</evidence>
<protein>
    <recommendedName>
        <fullName evidence="2">DUF7357 domain-containing protein</fullName>
    </recommendedName>
</protein>
<dbReference type="STRING" id="1399860.A0A2C5YDL3"/>
<dbReference type="Proteomes" id="UP000226192">
    <property type="component" value="Unassembled WGS sequence"/>
</dbReference>
<feature type="compositionally biased region" description="Low complexity" evidence="1">
    <location>
        <begin position="269"/>
        <end position="287"/>
    </location>
</feature>
<organism evidence="3 4">
    <name type="scientific">Ophiocordyceps australis</name>
    <dbReference type="NCBI Taxonomy" id="1399860"/>
    <lineage>
        <taxon>Eukaryota</taxon>
        <taxon>Fungi</taxon>
        <taxon>Dikarya</taxon>
        <taxon>Ascomycota</taxon>
        <taxon>Pezizomycotina</taxon>
        <taxon>Sordariomycetes</taxon>
        <taxon>Hypocreomycetidae</taxon>
        <taxon>Hypocreales</taxon>
        <taxon>Ophiocordycipitaceae</taxon>
        <taxon>Ophiocordyceps</taxon>
    </lineage>
</organism>
<reference evidence="3 4" key="1">
    <citation type="submission" date="2017-06" db="EMBL/GenBank/DDBJ databases">
        <title>Ant-infecting Ophiocordyceps genomes reveal a high diversity of potential behavioral manipulation genes and a possible major role for enterotoxins.</title>
        <authorList>
            <person name="De Bekker C."/>
            <person name="Evans H.C."/>
            <person name="Brachmann A."/>
            <person name="Hughes D.P."/>
        </authorList>
    </citation>
    <scope>NUCLEOTIDE SEQUENCE [LARGE SCALE GENOMIC DNA]</scope>
    <source>
        <strain evidence="3 4">Map64</strain>
    </source>
</reference>
<feature type="compositionally biased region" description="Acidic residues" evidence="1">
    <location>
        <begin position="176"/>
        <end position="185"/>
    </location>
</feature>
<evidence type="ECO:0000259" key="2">
    <source>
        <dbReference type="Pfam" id="PF24054"/>
    </source>
</evidence>
<feature type="region of interest" description="Disordered" evidence="1">
    <location>
        <begin position="333"/>
        <end position="374"/>
    </location>
</feature>
<feature type="compositionally biased region" description="Acidic residues" evidence="1">
    <location>
        <begin position="149"/>
        <end position="158"/>
    </location>
</feature>
<dbReference type="OrthoDB" id="5368821at2759"/>
<feature type="region of interest" description="Disordered" evidence="1">
    <location>
        <begin position="469"/>
        <end position="513"/>
    </location>
</feature>
<comment type="caution">
    <text evidence="3">The sequence shown here is derived from an EMBL/GenBank/DDBJ whole genome shotgun (WGS) entry which is preliminary data.</text>
</comment>
<feature type="compositionally biased region" description="Basic and acidic residues" evidence="1">
    <location>
        <begin position="214"/>
        <end position="227"/>
    </location>
</feature>